<feature type="transmembrane region" description="Helical" evidence="1">
    <location>
        <begin position="49"/>
        <end position="73"/>
    </location>
</feature>
<dbReference type="Proteomes" id="UP000326994">
    <property type="component" value="Unassembled WGS sequence"/>
</dbReference>
<keyword evidence="1" id="KW-0472">Membrane</keyword>
<proteinExistence type="predicted"/>
<dbReference type="InterPro" id="IPR025982">
    <property type="entry name" value="SieB"/>
</dbReference>
<keyword evidence="3" id="KW-1185">Reference proteome</keyword>
<dbReference type="Pfam" id="PF14163">
    <property type="entry name" value="SieB"/>
    <property type="match status" value="1"/>
</dbReference>
<protein>
    <recommendedName>
        <fullName evidence="4">Superinfection exclusion protein B</fullName>
    </recommendedName>
</protein>
<evidence type="ECO:0008006" key="4">
    <source>
        <dbReference type="Google" id="ProtNLM"/>
    </source>
</evidence>
<gene>
    <name evidence="2" type="ORF">ULMS_29230</name>
</gene>
<keyword evidence="1" id="KW-1133">Transmembrane helix</keyword>
<evidence type="ECO:0000256" key="1">
    <source>
        <dbReference type="SAM" id="Phobius"/>
    </source>
</evidence>
<keyword evidence="1" id="KW-0812">Transmembrane</keyword>
<dbReference type="AlphaFoldDB" id="A0A5J4G3K4"/>
<organism evidence="2 3">
    <name type="scientific">Patiriisocius marinistellae</name>
    <dbReference type="NCBI Taxonomy" id="2494560"/>
    <lineage>
        <taxon>Bacteria</taxon>
        <taxon>Pseudomonadati</taxon>
        <taxon>Bacteroidota</taxon>
        <taxon>Flavobacteriia</taxon>
        <taxon>Flavobacteriales</taxon>
        <taxon>Flavobacteriaceae</taxon>
        <taxon>Patiriisocius</taxon>
    </lineage>
</organism>
<dbReference type="EMBL" id="BKCF01000010">
    <property type="protein sequence ID" value="GEQ87415.1"/>
    <property type="molecule type" value="Genomic_DNA"/>
</dbReference>
<reference evidence="2 3" key="1">
    <citation type="submission" date="2019-08" db="EMBL/GenBank/DDBJ databases">
        <title>Ulvibacter marinistellae sp. nov., isolated from a starfish, Patiria pectinifera.</title>
        <authorList>
            <person name="Kawano K."/>
            <person name="Ushijima N."/>
            <person name="Kihara M."/>
            <person name="Itoh H."/>
        </authorList>
    </citation>
    <scope>NUCLEOTIDE SEQUENCE [LARGE SCALE GENOMIC DNA]</scope>
    <source>
        <strain evidence="2 3">KK4</strain>
    </source>
</reference>
<evidence type="ECO:0000313" key="2">
    <source>
        <dbReference type="EMBL" id="GEQ87415.1"/>
    </source>
</evidence>
<comment type="caution">
    <text evidence="2">The sequence shown here is derived from an EMBL/GenBank/DDBJ whole genome shotgun (WGS) entry which is preliminary data.</text>
</comment>
<feature type="transmembrane region" description="Helical" evidence="1">
    <location>
        <begin position="18"/>
        <end position="37"/>
    </location>
</feature>
<name>A0A5J4G3K4_9FLAO</name>
<dbReference type="OrthoDB" id="1347838at2"/>
<dbReference type="RefSeq" id="WP_151895333.1">
    <property type="nucleotide sequence ID" value="NZ_BKCF01000010.1"/>
</dbReference>
<accession>A0A5J4G3K4</accession>
<evidence type="ECO:0000313" key="3">
    <source>
        <dbReference type="Proteomes" id="UP000326994"/>
    </source>
</evidence>
<sequence length="194" mass="22669">MTFSFSDLIDFSKVPIKIFWLFGIVSGILLFAPAQFLEQLKLTEFESNYGMYFGIIFIVCVAFIILSLIYFIFKKINSYFFRKKLTKQLKEKLKKLDPSEQSVLREFMITQRTTISMPMDHPVVSGLLDKYILIRKSNIGTGMYFPMAISKPAEKHLTEFDLGLRANMTEEQMLSVGRNRPEWTSDYIYEMSNK</sequence>